<keyword evidence="3" id="KW-1185">Reference proteome</keyword>
<evidence type="ECO:0000313" key="3">
    <source>
        <dbReference type="Proteomes" id="UP000243459"/>
    </source>
</evidence>
<accession>A0A5P1EY16</accession>
<dbReference type="EMBL" id="CM007384">
    <property type="protein sequence ID" value="ONK71018.1"/>
    <property type="molecule type" value="Genomic_DNA"/>
</dbReference>
<sequence>MASSRVMASSSSATSGITRQSSIYSLKSLGSMNIDELFRNIDAEGSSGGVGSGAPLRDDVEARERSMEGRLTRRRDDA</sequence>
<feature type="region of interest" description="Disordered" evidence="1">
    <location>
        <begin position="42"/>
        <end position="78"/>
    </location>
</feature>
<evidence type="ECO:0000256" key="1">
    <source>
        <dbReference type="SAM" id="MobiDB-lite"/>
    </source>
</evidence>
<dbReference type="AlphaFoldDB" id="A0A5P1EY16"/>
<protein>
    <submittedName>
        <fullName evidence="2">Uncharacterized protein</fullName>
    </submittedName>
</protein>
<name>A0A5P1EY16_ASPOF</name>
<reference evidence="3" key="1">
    <citation type="journal article" date="2017" name="Nat. Commun.">
        <title>The asparagus genome sheds light on the origin and evolution of a young Y chromosome.</title>
        <authorList>
            <person name="Harkess A."/>
            <person name="Zhou J."/>
            <person name="Xu C."/>
            <person name="Bowers J.E."/>
            <person name="Van der Hulst R."/>
            <person name="Ayyampalayam S."/>
            <person name="Mercati F."/>
            <person name="Riccardi P."/>
            <person name="McKain M.R."/>
            <person name="Kakrana A."/>
            <person name="Tang H."/>
            <person name="Ray J."/>
            <person name="Groenendijk J."/>
            <person name="Arikit S."/>
            <person name="Mathioni S.M."/>
            <person name="Nakano M."/>
            <person name="Shan H."/>
            <person name="Telgmann-Rauber A."/>
            <person name="Kanno A."/>
            <person name="Yue Z."/>
            <person name="Chen H."/>
            <person name="Li W."/>
            <person name="Chen Y."/>
            <person name="Xu X."/>
            <person name="Zhang Y."/>
            <person name="Luo S."/>
            <person name="Chen H."/>
            <person name="Gao J."/>
            <person name="Mao Z."/>
            <person name="Pires J.C."/>
            <person name="Luo M."/>
            <person name="Kudrna D."/>
            <person name="Wing R.A."/>
            <person name="Meyers B.C."/>
            <person name="Yi K."/>
            <person name="Kong H."/>
            <person name="Lavrijsen P."/>
            <person name="Sunseri F."/>
            <person name="Falavigna A."/>
            <person name="Ye Y."/>
            <person name="Leebens-Mack J.H."/>
            <person name="Chen G."/>
        </authorList>
    </citation>
    <scope>NUCLEOTIDE SEQUENCE [LARGE SCALE GENOMIC DNA]</scope>
    <source>
        <strain evidence="3">cv. DH0086</strain>
    </source>
</reference>
<feature type="region of interest" description="Disordered" evidence="1">
    <location>
        <begin position="1"/>
        <end position="20"/>
    </location>
</feature>
<organism evidence="2 3">
    <name type="scientific">Asparagus officinalis</name>
    <name type="common">Garden asparagus</name>
    <dbReference type="NCBI Taxonomy" id="4686"/>
    <lineage>
        <taxon>Eukaryota</taxon>
        <taxon>Viridiplantae</taxon>
        <taxon>Streptophyta</taxon>
        <taxon>Embryophyta</taxon>
        <taxon>Tracheophyta</taxon>
        <taxon>Spermatophyta</taxon>
        <taxon>Magnoliopsida</taxon>
        <taxon>Liliopsida</taxon>
        <taxon>Asparagales</taxon>
        <taxon>Asparagaceae</taxon>
        <taxon>Asparagoideae</taxon>
        <taxon>Asparagus</taxon>
    </lineage>
</organism>
<gene>
    <name evidence="2" type="ORF">A4U43_C04F3870</name>
</gene>
<dbReference type="Proteomes" id="UP000243459">
    <property type="component" value="Chromosome 4"/>
</dbReference>
<dbReference type="Gramene" id="ONK71018">
    <property type="protein sequence ID" value="ONK71018"/>
    <property type="gene ID" value="A4U43_C04F3870"/>
</dbReference>
<proteinExistence type="predicted"/>
<evidence type="ECO:0000313" key="2">
    <source>
        <dbReference type="EMBL" id="ONK71018.1"/>
    </source>
</evidence>
<feature type="compositionally biased region" description="Basic and acidic residues" evidence="1">
    <location>
        <begin position="56"/>
        <end position="78"/>
    </location>
</feature>